<keyword evidence="1" id="KW-1133">Transmembrane helix</keyword>
<protein>
    <submittedName>
        <fullName evidence="2">Uncharacterized protein</fullName>
    </submittedName>
</protein>
<evidence type="ECO:0000256" key="1">
    <source>
        <dbReference type="SAM" id="Phobius"/>
    </source>
</evidence>
<accession>C8W3K9</accession>
<gene>
    <name evidence="2" type="ordered locus">Dtox_3043</name>
</gene>
<dbReference type="Proteomes" id="UP000002217">
    <property type="component" value="Chromosome"/>
</dbReference>
<evidence type="ECO:0000313" key="2">
    <source>
        <dbReference type="EMBL" id="ACV63795.1"/>
    </source>
</evidence>
<evidence type="ECO:0000313" key="3">
    <source>
        <dbReference type="Proteomes" id="UP000002217"/>
    </source>
</evidence>
<dbReference type="RefSeq" id="WP_015758487.1">
    <property type="nucleotide sequence ID" value="NC_013216.1"/>
</dbReference>
<dbReference type="EMBL" id="CP001720">
    <property type="protein sequence ID" value="ACV63795.1"/>
    <property type="molecule type" value="Genomic_DNA"/>
</dbReference>
<reference evidence="2 3" key="1">
    <citation type="journal article" date="2009" name="Stand. Genomic Sci.">
        <title>Complete genome sequence of Desulfotomaculum acetoxidans type strain (5575).</title>
        <authorList>
            <person name="Spring S."/>
            <person name="Lapidus A."/>
            <person name="Schroder M."/>
            <person name="Gleim D."/>
            <person name="Sims D."/>
            <person name="Meincke L."/>
            <person name="Glavina Del Rio T."/>
            <person name="Tice H."/>
            <person name="Copeland A."/>
            <person name="Cheng J.F."/>
            <person name="Lucas S."/>
            <person name="Chen F."/>
            <person name="Nolan M."/>
            <person name="Bruce D."/>
            <person name="Goodwin L."/>
            <person name="Pitluck S."/>
            <person name="Ivanova N."/>
            <person name="Mavromatis K."/>
            <person name="Mikhailova N."/>
            <person name="Pati A."/>
            <person name="Chen A."/>
            <person name="Palaniappan K."/>
            <person name="Land M."/>
            <person name="Hauser L."/>
            <person name="Chang Y.J."/>
            <person name="Jeffries C.D."/>
            <person name="Chain P."/>
            <person name="Saunders E."/>
            <person name="Brettin T."/>
            <person name="Detter J.C."/>
            <person name="Goker M."/>
            <person name="Bristow J."/>
            <person name="Eisen J.A."/>
            <person name="Markowitz V."/>
            <person name="Hugenholtz P."/>
            <person name="Kyrpides N.C."/>
            <person name="Klenk H.P."/>
            <person name="Han C."/>
        </authorList>
    </citation>
    <scope>NUCLEOTIDE SEQUENCE [LARGE SCALE GENOMIC DNA]</scope>
    <source>
        <strain evidence="3">ATCC 49208 / DSM 771 / VKM B-1644</strain>
    </source>
</reference>
<keyword evidence="1" id="KW-0472">Membrane</keyword>
<dbReference type="HOGENOM" id="CLU_3079111_0_0_9"/>
<proteinExistence type="predicted"/>
<dbReference type="AlphaFoldDB" id="C8W3K9"/>
<dbReference type="KEGG" id="dae:Dtox_3043"/>
<keyword evidence="3" id="KW-1185">Reference proteome</keyword>
<organism evidence="2 3">
    <name type="scientific">Desulfofarcimen acetoxidans (strain ATCC 49208 / DSM 771 / KCTC 5769 / VKM B-1644 / 5575)</name>
    <name type="common">Desulfotomaculum acetoxidans</name>
    <dbReference type="NCBI Taxonomy" id="485916"/>
    <lineage>
        <taxon>Bacteria</taxon>
        <taxon>Bacillati</taxon>
        <taxon>Bacillota</taxon>
        <taxon>Clostridia</taxon>
        <taxon>Eubacteriales</taxon>
        <taxon>Peptococcaceae</taxon>
        <taxon>Desulfofarcimen</taxon>
    </lineage>
</organism>
<feature type="transmembrane region" description="Helical" evidence="1">
    <location>
        <begin position="12"/>
        <end position="32"/>
    </location>
</feature>
<keyword evidence="1" id="KW-0812">Transmembrane</keyword>
<name>C8W3K9_DESAS</name>
<sequence>MDSMNTTFFAQIFNFIILMGFISAIYFSVQFIKSLSKKVNSIEKKLDDLSKK</sequence>